<accession>A0A6L9JIY6</accession>
<name>A0A6L9JIY6_PHOLM</name>
<evidence type="ECO:0000313" key="1">
    <source>
        <dbReference type="EMBL" id="NDL38713.1"/>
    </source>
</evidence>
<protein>
    <submittedName>
        <fullName evidence="1">Uncharacterized protein</fullName>
    </submittedName>
</protein>
<dbReference type="EMBL" id="WSFA01000014">
    <property type="protein sequence ID" value="NDL38713.1"/>
    <property type="molecule type" value="Genomic_DNA"/>
</dbReference>
<dbReference type="RefSeq" id="WP_112872146.1">
    <property type="nucleotide sequence ID" value="NZ_CAWPHK010000008.1"/>
</dbReference>
<evidence type="ECO:0000313" key="2">
    <source>
        <dbReference type="Proteomes" id="UP000479300"/>
    </source>
</evidence>
<organism evidence="1 2">
    <name type="scientific">Photorhabdus laumondii subsp. laumondii</name>
    <name type="common">Photorhabdus luminescens subsp. laumondii</name>
    <dbReference type="NCBI Taxonomy" id="141679"/>
    <lineage>
        <taxon>Bacteria</taxon>
        <taxon>Pseudomonadati</taxon>
        <taxon>Pseudomonadota</taxon>
        <taxon>Gammaproteobacteria</taxon>
        <taxon>Enterobacterales</taxon>
        <taxon>Morganellaceae</taxon>
        <taxon>Photorhabdus</taxon>
    </lineage>
</organism>
<sequence length="225" mass="25800">MKIFNMATGELSPSEYYYILALATPPWFPVWAVKALGNPVINGKDNRGKPIRYPEFRTSTLFNVFPPVLDYNFPNLIGGDMTLEQGRFWINAQNSIFKVPHVVTGTYICQMIAKRKDKRPGKATATLYTDANVVNYIFYRFKGDKNVMESSVNDLIYSANCRGTGFSWERKPEEKFELESKWENAVPSIKMQDTNDWIYDVAFWTPPSNNPNGQFKDPAILRPNS</sequence>
<proteinExistence type="predicted"/>
<gene>
    <name evidence="1" type="ORF">GPY51_07945</name>
</gene>
<dbReference type="AlphaFoldDB" id="A0A6L9JIY6"/>
<comment type="caution">
    <text evidence="1">The sequence shown here is derived from an EMBL/GenBank/DDBJ whole genome shotgun (WGS) entry which is preliminary data.</text>
</comment>
<reference evidence="1 2" key="1">
    <citation type="submission" date="2019-12" db="EMBL/GenBank/DDBJ databases">
        <title>Engineering Photorhabdus to improve their lethality against agricultural pests.</title>
        <authorList>
            <person name="Machado R.A.R."/>
        </authorList>
    </citation>
    <scope>NUCLEOTIDE SEQUENCE [LARGE SCALE GENOMIC DNA]</scope>
    <source>
        <strain evidence="1 2">EN01</strain>
    </source>
</reference>
<dbReference type="Proteomes" id="UP000479300">
    <property type="component" value="Unassembled WGS sequence"/>
</dbReference>